<evidence type="ECO:0000313" key="1">
    <source>
        <dbReference type="EMBL" id="MDL2058809.1"/>
    </source>
</evidence>
<accession>A0ABT7IKB8</accession>
<organism evidence="1 2">
    <name type="scientific">Mesosutterella faecium</name>
    <dbReference type="NCBI Taxonomy" id="2925194"/>
    <lineage>
        <taxon>Bacteria</taxon>
        <taxon>Pseudomonadati</taxon>
        <taxon>Pseudomonadota</taxon>
        <taxon>Betaproteobacteria</taxon>
        <taxon>Burkholderiales</taxon>
        <taxon>Sutterellaceae</taxon>
        <taxon>Mesosutterella</taxon>
    </lineage>
</organism>
<keyword evidence="2" id="KW-1185">Reference proteome</keyword>
<dbReference type="Pfam" id="PF03695">
    <property type="entry name" value="UPF0149"/>
    <property type="match status" value="1"/>
</dbReference>
<comment type="caution">
    <text evidence="1">The sequence shown here is derived from an EMBL/GenBank/DDBJ whole genome shotgun (WGS) entry which is preliminary data.</text>
</comment>
<dbReference type="InterPro" id="IPR011978">
    <property type="entry name" value="YgfB-like"/>
</dbReference>
<dbReference type="SUPFAM" id="SSF101327">
    <property type="entry name" value="YgfB-like"/>
    <property type="match status" value="1"/>
</dbReference>
<dbReference type="Proteomes" id="UP001165481">
    <property type="component" value="Unassembled WGS sequence"/>
</dbReference>
<reference evidence="1" key="1">
    <citation type="submission" date="2023-03" db="EMBL/GenBank/DDBJ databases">
        <title>Mesosutterella sp. nov. isolated from porcine feces.</title>
        <authorList>
            <person name="Yu S."/>
        </authorList>
    </citation>
    <scope>NUCLEOTIDE SEQUENCE</scope>
    <source>
        <strain evidence="1">AGMB02718</strain>
    </source>
</reference>
<name>A0ABT7IKB8_9BURK</name>
<dbReference type="EMBL" id="JAKZJU020000001">
    <property type="protein sequence ID" value="MDL2058809.1"/>
    <property type="molecule type" value="Genomic_DNA"/>
</dbReference>
<gene>
    <name evidence="1" type="ORF">MUN46_002455</name>
</gene>
<dbReference type="Gene3D" id="1.20.120.740">
    <property type="entry name" value="YgfB uncharacterised protein family UPF0149, PF03695"/>
    <property type="match status" value="1"/>
</dbReference>
<dbReference type="InterPro" id="IPR036255">
    <property type="entry name" value="YgfB-like_sf"/>
</dbReference>
<dbReference type="RefSeq" id="WP_243376083.1">
    <property type="nucleotide sequence ID" value="NZ_JAKZJU020000001.1"/>
</dbReference>
<sequence length="195" mass="21483">MKKNNERLSDAEFAELEELLTSVPEEHHPLEADAADGYLTALLLHPQEVSPGDWMPYILDSEGRKPALAAVPRLEELLYRRYREIDSQLRGKSPIDPVILEDDGPCGDELAPFALGFLTAVRLFPGLEETGSQAVNGALLGIFRHLPPEARGDLSEPIAEICRDFPLKDERDALDDLAACVAEIAEVTRGFKIPA</sequence>
<evidence type="ECO:0000313" key="2">
    <source>
        <dbReference type="Proteomes" id="UP001165481"/>
    </source>
</evidence>
<dbReference type="NCBIfam" id="TIGR02292">
    <property type="entry name" value="ygfB_yecA"/>
    <property type="match status" value="1"/>
</dbReference>
<proteinExistence type="predicted"/>
<protein>
    <submittedName>
        <fullName evidence="1">YecA family protein</fullName>
    </submittedName>
</protein>